<reference evidence="1 2" key="1">
    <citation type="submission" date="2020-08" db="EMBL/GenBank/DDBJ databases">
        <title>Genomic Encyclopedia of Type Strains, Phase III (KMG-III): the genomes of soil and plant-associated and newly described type strains.</title>
        <authorList>
            <person name="Whitman W."/>
        </authorList>
    </citation>
    <scope>NUCLEOTIDE SEQUENCE [LARGE SCALE GENOMIC DNA]</scope>
    <source>
        <strain evidence="1 2">CECT 7753</strain>
    </source>
</reference>
<organism evidence="1 2">
    <name type="scientific">Pseudoduganella umbonata</name>
    <dbReference type="NCBI Taxonomy" id="864828"/>
    <lineage>
        <taxon>Bacteria</taxon>
        <taxon>Pseudomonadati</taxon>
        <taxon>Pseudomonadota</taxon>
        <taxon>Betaproteobacteria</taxon>
        <taxon>Burkholderiales</taxon>
        <taxon>Oxalobacteraceae</taxon>
        <taxon>Telluria group</taxon>
        <taxon>Pseudoduganella</taxon>
    </lineage>
</organism>
<dbReference type="AlphaFoldDB" id="A0A7W5EJ60"/>
<gene>
    <name evidence="1" type="ORF">FHS02_006026</name>
</gene>
<dbReference type="EMBL" id="JACHXS010000017">
    <property type="protein sequence ID" value="MBB3225155.1"/>
    <property type="molecule type" value="Genomic_DNA"/>
</dbReference>
<protein>
    <submittedName>
        <fullName evidence="1">Uncharacterized protein</fullName>
    </submittedName>
</protein>
<comment type="caution">
    <text evidence="1">The sequence shown here is derived from an EMBL/GenBank/DDBJ whole genome shotgun (WGS) entry which is preliminary data.</text>
</comment>
<proteinExistence type="predicted"/>
<name>A0A7W5EJ60_9BURK</name>
<dbReference type="RefSeq" id="WP_175424675.1">
    <property type="nucleotide sequence ID" value="NZ_CP040017.1"/>
</dbReference>
<accession>A0A7W5EJ60</accession>
<dbReference type="Proteomes" id="UP000584325">
    <property type="component" value="Unassembled WGS sequence"/>
</dbReference>
<evidence type="ECO:0000313" key="2">
    <source>
        <dbReference type="Proteomes" id="UP000584325"/>
    </source>
</evidence>
<sequence length="55" mass="5722">MVSVTSGVLGLPNLLNFQELLKVCLKILLLSGSPSGAVGYCWTDNEVKAGAMSVP</sequence>
<evidence type="ECO:0000313" key="1">
    <source>
        <dbReference type="EMBL" id="MBB3225155.1"/>
    </source>
</evidence>